<dbReference type="Proteomes" id="UP000248749">
    <property type="component" value="Unassembled WGS sequence"/>
</dbReference>
<evidence type="ECO:0000313" key="1">
    <source>
        <dbReference type="EMBL" id="PZF97026.1"/>
    </source>
</evidence>
<proteinExistence type="predicted"/>
<organism evidence="1 2">
    <name type="scientific">Micromonospora deserti</name>
    <dbReference type="NCBI Taxonomy" id="2070366"/>
    <lineage>
        <taxon>Bacteria</taxon>
        <taxon>Bacillati</taxon>
        <taxon>Actinomycetota</taxon>
        <taxon>Actinomycetes</taxon>
        <taxon>Micromonosporales</taxon>
        <taxon>Micromonosporaceae</taxon>
        <taxon>Micromonospora</taxon>
    </lineage>
</organism>
<protein>
    <submittedName>
        <fullName evidence="1">Uncharacterized protein</fullName>
    </submittedName>
</protein>
<evidence type="ECO:0000313" key="2">
    <source>
        <dbReference type="Proteomes" id="UP000248749"/>
    </source>
</evidence>
<dbReference type="AlphaFoldDB" id="A0A2W2DIL2"/>
<sequence>MVWLAAHERMTSSSPTHQAGISTLLIVAYLAVEQAAFLHSHRIGWLPSIHPAGFLANTRHRP</sequence>
<reference evidence="1 2" key="1">
    <citation type="submission" date="2018-01" db="EMBL/GenBank/DDBJ databases">
        <title>Draft genome sequence of Salinispora sp. 13K206.</title>
        <authorList>
            <person name="Sahin N."/>
            <person name="Saygin H."/>
            <person name="Ay H."/>
        </authorList>
    </citation>
    <scope>NUCLEOTIDE SEQUENCE [LARGE SCALE GENOMIC DNA]</scope>
    <source>
        <strain evidence="1 2">13K206</strain>
    </source>
</reference>
<accession>A0A2W2DIL2</accession>
<comment type="caution">
    <text evidence="1">The sequence shown here is derived from an EMBL/GenBank/DDBJ whole genome shotgun (WGS) entry which is preliminary data.</text>
</comment>
<gene>
    <name evidence="1" type="ORF">C1I99_16480</name>
</gene>
<keyword evidence="2" id="KW-1185">Reference proteome</keyword>
<name>A0A2W2DIL2_9ACTN</name>
<dbReference type="EMBL" id="POUB01000106">
    <property type="protein sequence ID" value="PZF97026.1"/>
    <property type="molecule type" value="Genomic_DNA"/>
</dbReference>